<dbReference type="RefSeq" id="WP_004076250.1">
    <property type="nucleotide sequence ID" value="NZ_CM001436.1"/>
</dbReference>
<dbReference type="Pfam" id="PF13596">
    <property type="entry name" value="PAS_10"/>
    <property type="match status" value="1"/>
</dbReference>
<accession>H1Z270</accession>
<feature type="active site" evidence="6">
    <location>
        <position position="71"/>
    </location>
</feature>
<sequence>MEDKPKPKKTVTGEKEPPKKREGVTEKDKPEDSSHIPIVGIGASAGGLEALELFLGNMPPDSGMAFAIVQHLDPTHKGIMPELLQRVTKMKVIQVKDNMQVLPDHVYVIPPNSDMSILHGVLFLLDPAAPRGLRLPIDYFFRSLAEDRQDGSIGVILSGMGTDGTTGLRAIKEKAGIAFVQEPASAKFDGMPRSAINAGLADIVAPPEELPGKIIAYLRHTPTVTRPEPIIEEKSMNSLSKVFVLLREHTGHDFTYYKKSSVYRRIERRMAIHQIDNVNTYVRYLRENPSELDLLFHELLIGVTGFFRDPPVWEYIKENLIPILVREKPKETKFRAWVAGCSTGEEAYSLAIIFREAMDKLKPGRNYTLQIFATDLDSDAIEKARQGFFLPNISGDVSPERLSRFFAKEGNGYRIKKEIRETVIFASQNIIMDPPFTNLDILSCRNLLIYLEPKLQKKIIPLFFYSLKPGGVLLLGSSETVGPSDIFSTIDNKFRLYKRKDTYILPGMAEFPITSPSHSRELQHIDPPIRKEINLQALAEQLILRNYSPPAVLTTEKGDILYLNGRTGKYIEPPAGKANWNIFAMARDGLRYELSGTFQKVIREQGTITVRNIPVQGDREVYPTDCTVQYIIDPGALAGMILIVFSDAKATPKVKKPDKTSSASESDNERIKELETELRRNYEELRTTREEMQTSQEELKSANEEMQSTNEELQSTNEELTTSREEMQSMNEELQTVNAELQGRIEEFSRTNNDMKNLLNSTEIATIFLDENMNIRRFTIPATRIIHLIPGDEGRPVTDIASDLIYPDLVKDAEDVLETLIYSEKEIATRDNRWFRVRIMPYRTLDNIIEGLVVTFVEITSVKKKEYELIAARDLAEGIIATIREPLLVLDSNMKIIVANRSFYKMFNLHKEETEGECLYSIGGGQWDIPDLRAFLETVLPEEKSFDNYIVRHIHPKTGERIMELNARQILSDDPSSELILLAIEDVTDQKGGNIHEPER</sequence>
<evidence type="ECO:0000256" key="4">
    <source>
        <dbReference type="ARBA" id="ARBA00022679"/>
    </source>
</evidence>
<dbReference type="PANTHER" id="PTHR24422">
    <property type="entry name" value="CHEMOTAXIS PROTEIN METHYLTRANSFERASE"/>
    <property type="match status" value="1"/>
</dbReference>
<evidence type="ECO:0000256" key="3">
    <source>
        <dbReference type="ARBA" id="ARBA00022603"/>
    </source>
</evidence>
<dbReference type="InterPro" id="IPR036804">
    <property type="entry name" value="CheR_N_sf"/>
</dbReference>
<dbReference type="SMART" id="SM00138">
    <property type="entry name" value="MeTrc"/>
    <property type="match status" value="1"/>
</dbReference>
<dbReference type="STRING" id="937775.Metlim_0460"/>
<dbReference type="SUPFAM" id="SSF55785">
    <property type="entry name" value="PYP-like sensor domain (PAS domain)"/>
    <property type="match status" value="1"/>
</dbReference>
<dbReference type="EC" id="2.1.1.80" evidence="2"/>
<dbReference type="InParanoid" id="H1Z270"/>
<evidence type="ECO:0000259" key="8">
    <source>
        <dbReference type="PROSITE" id="PS50122"/>
    </source>
</evidence>
<dbReference type="InterPro" id="IPR022642">
    <property type="entry name" value="CheR_C"/>
</dbReference>
<dbReference type="Pfam" id="PF01739">
    <property type="entry name" value="CheR"/>
    <property type="match status" value="1"/>
</dbReference>
<feature type="compositionally biased region" description="Basic and acidic residues" evidence="7">
    <location>
        <begin position="1"/>
        <end position="34"/>
    </location>
</feature>
<dbReference type="PRINTS" id="PR00996">
    <property type="entry name" value="CHERMTFRASE"/>
</dbReference>
<keyword evidence="6" id="KW-0145">Chemotaxis</keyword>
<evidence type="ECO:0000313" key="10">
    <source>
        <dbReference type="EMBL" id="EHQ34599.1"/>
    </source>
</evidence>
<keyword evidence="6" id="KW-0378">Hydrolase</keyword>
<dbReference type="Proteomes" id="UP000005741">
    <property type="component" value="Chromosome"/>
</dbReference>
<dbReference type="SUPFAM" id="SSF47757">
    <property type="entry name" value="Chemotaxis receptor methyltransferase CheR, N-terminal domain"/>
    <property type="match status" value="1"/>
</dbReference>
<dbReference type="InterPro" id="IPR000780">
    <property type="entry name" value="CheR_MeTrfase"/>
</dbReference>
<dbReference type="SUPFAM" id="SSF53335">
    <property type="entry name" value="S-adenosyl-L-methionine-dependent methyltransferases"/>
    <property type="match status" value="1"/>
</dbReference>
<dbReference type="CDD" id="cd00130">
    <property type="entry name" value="PAS"/>
    <property type="match status" value="1"/>
</dbReference>
<feature type="region of interest" description="Disordered" evidence="7">
    <location>
        <begin position="686"/>
        <end position="715"/>
    </location>
</feature>
<feature type="active site" evidence="6">
    <location>
        <position position="44"/>
    </location>
</feature>
<dbReference type="SMART" id="SM00091">
    <property type="entry name" value="PAS"/>
    <property type="match status" value="3"/>
</dbReference>
<dbReference type="InterPro" id="IPR029063">
    <property type="entry name" value="SAM-dependent_MTases_sf"/>
</dbReference>
<dbReference type="GO" id="GO:0008983">
    <property type="term" value="F:protein-glutamate O-methyltransferase activity"/>
    <property type="evidence" value="ECO:0007669"/>
    <property type="project" value="UniProtKB-EC"/>
</dbReference>
<dbReference type="InterPro" id="IPR013656">
    <property type="entry name" value="PAS_4"/>
</dbReference>
<dbReference type="GO" id="GO:0006935">
    <property type="term" value="P:chemotaxis"/>
    <property type="evidence" value="ECO:0007669"/>
    <property type="project" value="UniProtKB-UniRule"/>
</dbReference>
<keyword evidence="11" id="KW-1185">Reference proteome</keyword>
<dbReference type="InterPro" id="IPR035965">
    <property type="entry name" value="PAS-like_dom_sf"/>
</dbReference>
<dbReference type="AlphaFoldDB" id="H1Z270"/>
<dbReference type="PANTHER" id="PTHR24422:SF27">
    <property type="entry name" value="PROTEIN-GLUTAMATE O-METHYLTRANSFERASE"/>
    <property type="match status" value="1"/>
</dbReference>
<dbReference type="InterPro" id="IPR022641">
    <property type="entry name" value="CheR_N"/>
</dbReference>
<dbReference type="SUPFAM" id="SSF52738">
    <property type="entry name" value="Methylesterase CheB, C-terminal domain"/>
    <property type="match status" value="1"/>
</dbReference>
<comment type="catalytic activity">
    <reaction evidence="1">
        <text>L-glutamyl-[protein] + S-adenosyl-L-methionine = [protein]-L-glutamate 5-O-methyl ester + S-adenosyl-L-homocysteine</text>
        <dbReference type="Rhea" id="RHEA:24452"/>
        <dbReference type="Rhea" id="RHEA-COMP:10208"/>
        <dbReference type="Rhea" id="RHEA-COMP:10311"/>
        <dbReference type="ChEBI" id="CHEBI:29973"/>
        <dbReference type="ChEBI" id="CHEBI:57856"/>
        <dbReference type="ChEBI" id="CHEBI:59789"/>
        <dbReference type="ChEBI" id="CHEBI:82795"/>
        <dbReference type="EC" id="2.1.1.80"/>
    </reaction>
</comment>
<evidence type="ECO:0000313" key="11">
    <source>
        <dbReference type="Proteomes" id="UP000005741"/>
    </source>
</evidence>
<dbReference type="Pfam" id="PF03705">
    <property type="entry name" value="CheR_N"/>
    <property type="match status" value="1"/>
</dbReference>
<dbReference type="GO" id="GO:0005737">
    <property type="term" value="C:cytoplasm"/>
    <property type="evidence" value="ECO:0007669"/>
    <property type="project" value="InterPro"/>
</dbReference>
<evidence type="ECO:0000256" key="7">
    <source>
        <dbReference type="SAM" id="MobiDB-lite"/>
    </source>
</evidence>
<evidence type="ECO:0000256" key="5">
    <source>
        <dbReference type="ARBA" id="ARBA00022691"/>
    </source>
</evidence>
<evidence type="ECO:0000256" key="1">
    <source>
        <dbReference type="ARBA" id="ARBA00001541"/>
    </source>
</evidence>
<dbReference type="HOGENOM" id="CLU_000892_0_2_2"/>
<dbReference type="GO" id="GO:0008984">
    <property type="term" value="F:protein-glutamate methylesterase activity"/>
    <property type="evidence" value="ECO:0007669"/>
    <property type="project" value="InterPro"/>
</dbReference>
<dbReference type="GO" id="GO:0000156">
    <property type="term" value="F:phosphorelay response regulator activity"/>
    <property type="evidence" value="ECO:0007669"/>
    <property type="project" value="InterPro"/>
</dbReference>
<feature type="active site" evidence="6">
    <location>
        <position position="163"/>
    </location>
</feature>
<keyword evidence="4 10" id="KW-0808">Transferase</keyword>
<dbReference type="GO" id="GO:0032259">
    <property type="term" value="P:methylation"/>
    <property type="evidence" value="ECO:0007669"/>
    <property type="project" value="UniProtKB-KW"/>
</dbReference>
<proteinExistence type="predicted"/>
<feature type="region of interest" description="Disordered" evidence="7">
    <location>
        <begin position="1"/>
        <end position="38"/>
    </location>
</feature>
<dbReference type="Pfam" id="PF08448">
    <property type="entry name" value="PAS_4"/>
    <property type="match status" value="1"/>
</dbReference>
<dbReference type="CDD" id="cd16434">
    <property type="entry name" value="CheB-CheR_fusion"/>
    <property type="match status" value="1"/>
</dbReference>
<dbReference type="Gene3D" id="3.30.450.20">
    <property type="entry name" value="PAS domain"/>
    <property type="match status" value="2"/>
</dbReference>
<dbReference type="InterPro" id="IPR035909">
    <property type="entry name" value="CheB_C"/>
</dbReference>
<dbReference type="PATRIC" id="fig|937775.9.peg.540"/>
<protein>
    <recommendedName>
        <fullName evidence="2">protein-glutamate O-methyltransferase</fullName>
        <ecNumber evidence="2">2.1.1.80</ecNumber>
    </recommendedName>
</protein>
<keyword evidence="5" id="KW-0949">S-adenosyl-L-methionine</keyword>
<dbReference type="PROSITE" id="PS50122">
    <property type="entry name" value="CHEB"/>
    <property type="match status" value="1"/>
</dbReference>
<dbReference type="InterPro" id="IPR000673">
    <property type="entry name" value="Sig_transdc_resp-reg_Me-estase"/>
</dbReference>
<evidence type="ECO:0000256" key="2">
    <source>
        <dbReference type="ARBA" id="ARBA00012534"/>
    </source>
</evidence>
<keyword evidence="3 10" id="KW-0489">Methyltransferase</keyword>
<evidence type="ECO:0000259" key="9">
    <source>
        <dbReference type="PROSITE" id="PS50123"/>
    </source>
</evidence>
<evidence type="ECO:0000256" key="6">
    <source>
        <dbReference type="PROSITE-ProRule" id="PRU00050"/>
    </source>
</evidence>
<dbReference type="InterPro" id="IPR000014">
    <property type="entry name" value="PAS"/>
</dbReference>
<dbReference type="EMBL" id="CM001436">
    <property type="protein sequence ID" value="EHQ34599.1"/>
    <property type="molecule type" value="Genomic_DNA"/>
</dbReference>
<dbReference type="Pfam" id="PF01339">
    <property type="entry name" value="CheB_methylest"/>
    <property type="match status" value="1"/>
</dbReference>
<organism evidence="10 11">
    <name type="scientific">Methanoplanus limicola DSM 2279</name>
    <dbReference type="NCBI Taxonomy" id="937775"/>
    <lineage>
        <taxon>Archaea</taxon>
        <taxon>Methanobacteriati</taxon>
        <taxon>Methanobacteriota</taxon>
        <taxon>Stenosarchaea group</taxon>
        <taxon>Methanomicrobia</taxon>
        <taxon>Methanomicrobiales</taxon>
        <taxon>Methanomicrobiaceae</taxon>
        <taxon>Methanoplanus</taxon>
    </lineage>
</organism>
<dbReference type="OrthoDB" id="10657at2157"/>
<gene>
    <name evidence="10" type="ORF">Metlim_0460</name>
</gene>
<dbReference type="InterPro" id="IPR050903">
    <property type="entry name" value="Bact_Chemotaxis_MeTrfase"/>
</dbReference>
<dbReference type="Gene3D" id="1.10.155.10">
    <property type="entry name" value="Chemotaxis receptor methyltransferase CheR, N-terminal domain"/>
    <property type="match status" value="1"/>
</dbReference>
<dbReference type="Gene3D" id="3.40.50.150">
    <property type="entry name" value="Vaccinia Virus protein VP39"/>
    <property type="match status" value="1"/>
</dbReference>
<feature type="region of interest" description="Disordered" evidence="7">
    <location>
        <begin position="652"/>
        <end position="673"/>
    </location>
</feature>
<reference evidence="10 11" key="1">
    <citation type="submission" date="2011-10" db="EMBL/GenBank/DDBJ databases">
        <title>The Improved High-Quality Draft genome of Methanoplanus limicola DSM 2279.</title>
        <authorList>
            <consortium name="US DOE Joint Genome Institute (JGI-PGF)"/>
            <person name="Lucas S."/>
            <person name="Copeland A."/>
            <person name="Lapidus A."/>
            <person name="Glavina del Rio T."/>
            <person name="Dalin E."/>
            <person name="Tice H."/>
            <person name="Bruce D."/>
            <person name="Goodwin L."/>
            <person name="Pitluck S."/>
            <person name="Peters L."/>
            <person name="Mikhailova N."/>
            <person name="Lu M."/>
            <person name="Kyrpides N."/>
            <person name="Mavromatis K."/>
            <person name="Ivanova N."/>
            <person name="Markowitz V."/>
            <person name="Cheng J.-F."/>
            <person name="Hugenholtz P."/>
            <person name="Woyke T."/>
            <person name="Wu D."/>
            <person name="Wirth R."/>
            <person name="Brambilla E.-M."/>
            <person name="Klenk H.-P."/>
            <person name="Eisen J.A."/>
        </authorList>
    </citation>
    <scope>NUCLEOTIDE SEQUENCE [LARGE SCALE GENOMIC DNA]</scope>
    <source>
        <strain evidence="10 11">DSM 2279</strain>
    </source>
</reference>
<dbReference type="Gene3D" id="3.40.50.180">
    <property type="entry name" value="Methylesterase CheB, C-terminal domain"/>
    <property type="match status" value="1"/>
</dbReference>
<feature type="compositionally biased region" description="Polar residues" evidence="7">
    <location>
        <begin position="704"/>
        <end position="715"/>
    </location>
</feature>
<feature type="domain" description="CheB-type methylesterase" evidence="8">
    <location>
        <begin position="32"/>
        <end position="221"/>
    </location>
</feature>
<dbReference type="PROSITE" id="PS50123">
    <property type="entry name" value="CHER"/>
    <property type="match status" value="1"/>
</dbReference>
<feature type="compositionally biased region" description="Basic and acidic residues" evidence="7">
    <location>
        <begin position="686"/>
        <end position="703"/>
    </location>
</feature>
<feature type="domain" description="CheR-type methyltransferase" evidence="9">
    <location>
        <begin position="245"/>
        <end position="481"/>
    </location>
</feature>
<name>H1Z270_9EURY</name>